<dbReference type="RefSeq" id="WP_208079161.1">
    <property type="nucleotide sequence ID" value="NZ_CP071869.1"/>
</dbReference>
<dbReference type="PROSITE" id="PS51257">
    <property type="entry name" value="PROKAR_LIPOPROTEIN"/>
    <property type="match status" value="1"/>
</dbReference>
<accession>A0A975CR09</accession>
<reference evidence="1 2" key="1">
    <citation type="submission" date="2021-03" db="EMBL/GenBank/DDBJ databases">
        <title>Complete genome of Polaribacter_sp.SM13.</title>
        <authorList>
            <person name="Jeong S.W."/>
            <person name="Bae J.W."/>
        </authorList>
    </citation>
    <scope>NUCLEOTIDE SEQUENCE [LARGE SCALE GENOMIC DNA]</scope>
    <source>
        <strain evidence="1 2">SM13</strain>
    </source>
</reference>
<dbReference type="Proteomes" id="UP000663920">
    <property type="component" value="Chromosome"/>
</dbReference>
<keyword evidence="2" id="KW-1185">Reference proteome</keyword>
<dbReference type="AlphaFoldDB" id="A0A975CR09"/>
<dbReference type="KEGG" id="pcea:J3359_02410"/>
<evidence type="ECO:0000313" key="1">
    <source>
        <dbReference type="EMBL" id="QTE23150.1"/>
    </source>
</evidence>
<sequence>MKHFILGIVTILLLFSCNQKTELQKECNCKVVFVENLEEVKDAKNLFSLQIPKDWKTNLYTDARQSSIYSADTIKELTESLLLDVNYMSGFVNFNDIFKLKIEQENLSKKLIQRKAKEINFLNKPSYYTISIGKKSTFKYQVLQIFTKLDAKNLLMVTAQIYGDSLVNKRICKAISLLEKIKIHKK</sequence>
<gene>
    <name evidence="1" type="ORF">J3359_02410</name>
</gene>
<proteinExistence type="predicted"/>
<organism evidence="1 2">
    <name type="scientific">Polaribacter cellanae</name>
    <dbReference type="NCBI Taxonomy" id="2818493"/>
    <lineage>
        <taxon>Bacteria</taxon>
        <taxon>Pseudomonadati</taxon>
        <taxon>Bacteroidota</taxon>
        <taxon>Flavobacteriia</taxon>
        <taxon>Flavobacteriales</taxon>
        <taxon>Flavobacteriaceae</taxon>
    </lineage>
</organism>
<evidence type="ECO:0000313" key="2">
    <source>
        <dbReference type="Proteomes" id="UP000663920"/>
    </source>
</evidence>
<name>A0A975CR09_9FLAO</name>
<protein>
    <submittedName>
        <fullName evidence="1">Uncharacterized protein</fullName>
    </submittedName>
</protein>
<dbReference type="EMBL" id="CP071869">
    <property type="protein sequence ID" value="QTE23150.1"/>
    <property type="molecule type" value="Genomic_DNA"/>
</dbReference>